<name>A0A5J4X9I3_9EUKA</name>
<feature type="compositionally biased region" description="Basic and acidic residues" evidence="1">
    <location>
        <begin position="121"/>
        <end position="132"/>
    </location>
</feature>
<feature type="region of interest" description="Disordered" evidence="1">
    <location>
        <begin position="84"/>
        <end position="140"/>
    </location>
</feature>
<feature type="compositionally biased region" description="Low complexity" evidence="1">
    <location>
        <begin position="111"/>
        <end position="120"/>
    </location>
</feature>
<feature type="region of interest" description="Disordered" evidence="1">
    <location>
        <begin position="1"/>
        <end position="43"/>
    </location>
</feature>
<comment type="caution">
    <text evidence="2">The sequence shown here is derived from an EMBL/GenBank/DDBJ whole genome shotgun (WGS) entry which is preliminary data.</text>
</comment>
<dbReference type="AlphaFoldDB" id="A0A5J4X9I3"/>
<proteinExistence type="predicted"/>
<feature type="compositionally biased region" description="Polar residues" evidence="1">
    <location>
        <begin position="8"/>
        <end position="20"/>
    </location>
</feature>
<gene>
    <name evidence="2" type="ORF">EZS28_001305</name>
</gene>
<feature type="compositionally biased region" description="Basic residues" evidence="1">
    <location>
        <begin position="33"/>
        <end position="43"/>
    </location>
</feature>
<evidence type="ECO:0000313" key="3">
    <source>
        <dbReference type="Proteomes" id="UP000324800"/>
    </source>
</evidence>
<reference evidence="2 3" key="1">
    <citation type="submission" date="2019-03" db="EMBL/GenBank/DDBJ databases">
        <title>Single cell metagenomics reveals metabolic interactions within the superorganism composed of flagellate Streblomastix strix and complex community of Bacteroidetes bacteria on its surface.</title>
        <authorList>
            <person name="Treitli S.C."/>
            <person name="Kolisko M."/>
            <person name="Husnik F."/>
            <person name="Keeling P."/>
            <person name="Hampl V."/>
        </authorList>
    </citation>
    <scope>NUCLEOTIDE SEQUENCE [LARGE SCALE GENOMIC DNA]</scope>
    <source>
        <strain evidence="2">ST1C</strain>
    </source>
</reference>
<accession>A0A5J4X9I3</accession>
<evidence type="ECO:0000256" key="1">
    <source>
        <dbReference type="SAM" id="MobiDB-lite"/>
    </source>
</evidence>
<protein>
    <submittedName>
        <fullName evidence="2">Uncharacterized protein</fullName>
    </submittedName>
</protein>
<sequence length="157" mass="17825">MKSINMIDKQNQTGTLNNRKAGNLSPDYSLPKSQKRNSRCTKQTIKSKRLQVKGEDLSTTCHQMNLNPTIGLILTTLQQFTAKTHVNNKKTLRNSNRRSQSSIEERTSMDSSSYPSPSSSSEKDRRRADRSNDNCTTMARSDMVYRTGKRECTIPYA</sequence>
<evidence type="ECO:0000313" key="2">
    <source>
        <dbReference type="EMBL" id="KAA6403179.1"/>
    </source>
</evidence>
<dbReference type="Proteomes" id="UP000324800">
    <property type="component" value="Unassembled WGS sequence"/>
</dbReference>
<organism evidence="2 3">
    <name type="scientific">Streblomastix strix</name>
    <dbReference type="NCBI Taxonomy" id="222440"/>
    <lineage>
        <taxon>Eukaryota</taxon>
        <taxon>Metamonada</taxon>
        <taxon>Preaxostyla</taxon>
        <taxon>Oxymonadida</taxon>
        <taxon>Streblomastigidae</taxon>
        <taxon>Streblomastix</taxon>
    </lineage>
</organism>
<feature type="compositionally biased region" description="Basic residues" evidence="1">
    <location>
        <begin position="86"/>
        <end position="96"/>
    </location>
</feature>
<dbReference type="EMBL" id="SNRW01000131">
    <property type="protein sequence ID" value="KAA6403179.1"/>
    <property type="molecule type" value="Genomic_DNA"/>
</dbReference>